<accession>A0ABS5V9K2</accession>
<comment type="pathway">
    <text evidence="1">Cofactor biosynthesis; ubiquinone biosynthesis.</text>
</comment>
<protein>
    <recommendedName>
        <fullName evidence="1">Ubiquinone biosynthesis accessory factor UbiJ</fullName>
    </recommendedName>
</protein>
<evidence type="ECO:0000313" key="4">
    <source>
        <dbReference type="Proteomes" id="UP001195903"/>
    </source>
</evidence>
<comment type="similarity">
    <text evidence="1">Belongs to the UbiJ family.</text>
</comment>
<keyword evidence="1" id="KW-0831">Ubiquinone biosynthesis</keyword>
<dbReference type="PANTHER" id="PTHR38693:SF1">
    <property type="entry name" value="UBIQUINONE BIOSYNTHESIS ACCESSORY FACTOR UBIJ"/>
    <property type="match status" value="1"/>
</dbReference>
<dbReference type="RefSeq" id="WP_214508620.1">
    <property type="nucleotide sequence ID" value="NZ_JAHEPS010000012.1"/>
</dbReference>
<dbReference type="EMBL" id="JAHEPS010000012">
    <property type="protein sequence ID" value="MBT1446419.1"/>
    <property type="molecule type" value="Genomic_DNA"/>
</dbReference>
<feature type="domain" description="SCP2" evidence="2">
    <location>
        <begin position="18"/>
        <end position="114"/>
    </location>
</feature>
<comment type="subcellular location">
    <subcellularLocation>
        <location evidence="1">Cytoplasm</location>
    </subcellularLocation>
</comment>
<name>A0ABS5V9K2_9GAMM</name>
<comment type="caution">
    <text evidence="3">The sequence shown here is derived from an EMBL/GenBank/DDBJ whole genome shotgun (WGS) entry which is preliminary data.</text>
</comment>
<sequence>MLARELALILCGAVELGFEKLLAHTGASPRQYGLNGKSIAIQLSELSFPLYLFFDDSVTVLGQYDGKTDVRVKASVFALRALSEGESLSSLVKAGSLDIEGDLDVLQGFSRLLKEQQLDLGEPLARYIGDGPAHKLQAGGRRLGSELKRIGDKTLSHLAQLGTEEYRLTPHKIEFIHLKDNIEALAKATDAIENKINQLRDRLTP</sequence>
<proteinExistence type="inferred from homology"/>
<keyword evidence="1" id="KW-0963">Cytoplasm</keyword>
<dbReference type="SUPFAM" id="SSF55718">
    <property type="entry name" value="SCP-like"/>
    <property type="match status" value="1"/>
</dbReference>
<dbReference type="Pfam" id="PF02036">
    <property type="entry name" value="SCP2"/>
    <property type="match status" value="1"/>
</dbReference>
<evidence type="ECO:0000259" key="2">
    <source>
        <dbReference type="Pfam" id="PF02036"/>
    </source>
</evidence>
<organism evidence="3 4">
    <name type="scientific">Shewanella jiangmenensis</name>
    <dbReference type="NCBI Taxonomy" id="2837387"/>
    <lineage>
        <taxon>Bacteria</taxon>
        <taxon>Pseudomonadati</taxon>
        <taxon>Pseudomonadota</taxon>
        <taxon>Gammaproteobacteria</taxon>
        <taxon>Alteromonadales</taxon>
        <taxon>Shewanellaceae</taxon>
        <taxon>Shewanella</taxon>
    </lineage>
</organism>
<dbReference type="Proteomes" id="UP001195903">
    <property type="component" value="Unassembled WGS sequence"/>
</dbReference>
<evidence type="ECO:0000256" key="1">
    <source>
        <dbReference type="HAMAP-Rule" id="MF_02215"/>
    </source>
</evidence>
<evidence type="ECO:0000313" key="3">
    <source>
        <dbReference type="EMBL" id="MBT1446419.1"/>
    </source>
</evidence>
<dbReference type="HAMAP" id="MF_02215">
    <property type="entry name" value="UbiJ"/>
    <property type="match status" value="1"/>
</dbReference>
<comment type="function">
    <text evidence="1">Required for ubiquinone (coenzyme Q) biosynthesis. Binds hydrophobic ubiquinone biosynthetic intermediates via its SCP2 domain and is essential for the stability of the Ubi complex. May constitute a docking platform where Ubi enzymes assemble and access their SCP2-bound polyprenyl substrates.</text>
</comment>
<dbReference type="PANTHER" id="PTHR38693">
    <property type="entry name" value="UBIQUINONE BIOSYNTHESIS PROTEIN UBIJ"/>
    <property type="match status" value="1"/>
</dbReference>
<dbReference type="InterPro" id="IPR036527">
    <property type="entry name" value="SCP2_sterol-bd_dom_sf"/>
</dbReference>
<gene>
    <name evidence="1" type="primary">ubiJ</name>
    <name evidence="3" type="ORF">KJI95_18145</name>
</gene>
<reference evidence="3 4" key="1">
    <citation type="submission" date="2021-05" db="EMBL/GenBank/DDBJ databases">
        <title>Shewanella sp. JM162201.</title>
        <authorList>
            <person name="Xu S."/>
            <person name="Li A."/>
        </authorList>
    </citation>
    <scope>NUCLEOTIDE SEQUENCE [LARGE SCALE GENOMIC DNA]</scope>
    <source>
        <strain evidence="3 4">JM162201</strain>
    </source>
</reference>
<dbReference type="InterPro" id="IPR003033">
    <property type="entry name" value="SCP2_sterol-bd_dom"/>
</dbReference>
<keyword evidence="4" id="KW-1185">Reference proteome</keyword>
<dbReference type="InterPro" id="IPR038989">
    <property type="entry name" value="UbiJ"/>
</dbReference>